<reference evidence="1" key="1">
    <citation type="journal article" date="2014" name="BMC Genomics">
        <title>The Babesia bovis gene and promoter model: an update from full-length EST analysis.</title>
        <authorList>
            <person name="Yamagishi J."/>
            <person name="Wakaguri H."/>
            <person name="Yokoyama N."/>
            <person name="Yamashita R."/>
            <person name="Suzuki Y."/>
            <person name="Xuan X."/>
            <person name="Igarashi I."/>
        </authorList>
    </citation>
    <scope>NUCLEOTIDE SEQUENCE</scope>
    <source>
        <strain evidence="1">Texas</strain>
    </source>
</reference>
<protein>
    <submittedName>
        <fullName evidence="1">Uncharacterized protein</fullName>
    </submittedName>
</protein>
<accession>S6B7U6</accession>
<sequence length="176" mass="20761">MAIFKDVHHLRQVCKNLTNNATDKRLQDYFFHRTYRAWYNDSTQYVYYMLSSVTIGASIVVGFHQLDGNPDVTGRVRHGRLQLPDRLMLHAHAIPYYNHSLRNFAMKFTGSLVDNEHDYSKEITHAYRPTRAKHYGRYPCFFSAPKYFVDCPDYEKTLHKNVEAKYKALGYYDYAA</sequence>
<proteinExistence type="evidence at transcript level"/>
<dbReference type="EMBL" id="AK441347">
    <property type="protein sequence ID" value="BAN65141.1"/>
    <property type="molecule type" value="mRNA"/>
</dbReference>
<evidence type="ECO:0000313" key="1">
    <source>
        <dbReference type="EMBL" id="BAN65141.1"/>
    </source>
</evidence>
<organism evidence="1">
    <name type="scientific">Babesia bovis</name>
    <dbReference type="NCBI Taxonomy" id="5865"/>
    <lineage>
        <taxon>Eukaryota</taxon>
        <taxon>Sar</taxon>
        <taxon>Alveolata</taxon>
        <taxon>Apicomplexa</taxon>
        <taxon>Aconoidasida</taxon>
        <taxon>Piroplasmida</taxon>
        <taxon>Babesiidae</taxon>
        <taxon>Babesia</taxon>
    </lineage>
</organism>
<dbReference type="AlphaFoldDB" id="S6B7U6"/>
<dbReference type="VEuPathDB" id="PiroplasmaDB:BBOV_I001550"/>
<name>S6B7U6_BABBO</name>
<gene>
    <name evidence="1" type="primary">BBOV_I001550</name>
</gene>